<dbReference type="PANTHER" id="PTHR34883">
    <property type="entry name" value="SERINE-RICH PROTEIN, PUTATIVE-RELATED-RELATED"/>
    <property type="match status" value="1"/>
</dbReference>
<evidence type="ECO:0000256" key="2">
    <source>
        <dbReference type="SAM" id="SignalP"/>
    </source>
</evidence>
<protein>
    <recommendedName>
        <fullName evidence="5">Cupredoxin</fullName>
    </recommendedName>
</protein>
<name>A0ABR3VHW4_HUMIN</name>
<comment type="caution">
    <text evidence="3">The sequence shown here is derived from an EMBL/GenBank/DDBJ whole genome shotgun (WGS) entry which is preliminary data.</text>
</comment>
<accession>A0ABR3VHW4</accession>
<dbReference type="SUPFAM" id="SSF49503">
    <property type="entry name" value="Cupredoxins"/>
    <property type="match status" value="2"/>
</dbReference>
<keyword evidence="2" id="KW-0732">Signal</keyword>
<dbReference type="EMBL" id="JAZGSY010000079">
    <property type="protein sequence ID" value="KAL1841312.1"/>
    <property type="molecule type" value="Genomic_DNA"/>
</dbReference>
<dbReference type="InterPro" id="IPR008972">
    <property type="entry name" value="Cupredoxin"/>
</dbReference>
<evidence type="ECO:0000256" key="1">
    <source>
        <dbReference type="SAM" id="MobiDB-lite"/>
    </source>
</evidence>
<dbReference type="Proteomes" id="UP001583172">
    <property type="component" value="Unassembled WGS sequence"/>
</dbReference>
<sequence>MRSTARLIVSLLVASARAAHYEVTVGKGGQLKFDPEVVHASIGDTIRYNFFAKNHSIVESSFAAPCEPLEEGIFSGFVPTDSEDIPSATSFTITVHDTKPHWLYCSQGKHCQSGMAHVINPPASGNNIEGYKSAAANVAVTKSPAGNSPKGGIRRVEVEVGKDGKLEFTPKEIHEPLGTVVRFNFNPKNHTVTQAAFDKPCQPLGEGGFHSGFIPVSTSPSGAIFEIDVSKDGPMWFYCGQGSHCQTGMVGVINPPTDKPERNLDAFISAAKSVPATTTPDSAPLLGIFNVNGTTITDFHGPVMPLNIDTNPNDTPTTTTLTHSTSNPTSTHTTNQQTTTSTTTHKPPLSSQTLPANPADLPQWSLPHAGAGKPAHYNWAESLSQPAVESLSLTSRIEDILLHLLWQGSTRLEPNGSWAGALPQPLVNTLVAWAAQSLVQRATAAEVLQHYGHSVPESCEYKLPLDGDGDGSEGTEVGVGGVGPFLTALAELNSVAIGALIDVSARVAKQDAFLIPLLATQVGAKSRAAGVVNMMQNHMASVAPREAVVPAVLAWSFVVSKFVKECPDGLSAGVKGMPEKPWPVLSLAGKKEDDEGFVVSVDLAYEDEVGGEQWVAWMGPWGLLEFTKVTESEGKKTAPVPEGWFGDVWIAVVSKKDVELGELQNHMVAGPAWVWVTEL</sequence>
<feature type="signal peptide" evidence="2">
    <location>
        <begin position="1"/>
        <end position="18"/>
    </location>
</feature>
<proteinExistence type="predicted"/>
<evidence type="ECO:0008006" key="5">
    <source>
        <dbReference type="Google" id="ProtNLM"/>
    </source>
</evidence>
<evidence type="ECO:0000313" key="3">
    <source>
        <dbReference type="EMBL" id="KAL1841312.1"/>
    </source>
</evidence>
<gene>
    <name evidence="3" type="ORF">VTJ49DRAFT_7149</name>
</gene>
<dbReference type="PANTHER" id="PTHR34883:SF15">
    <property type="entry name" value="EXTRACELLULAR SERINE-RICH PROTEIN"/>
    <property type="match status" value="1"/>
</dbReference>
<reference evidence="3 4" key="1">
    <citation type="journal article" date="2024" name="Commun. Biol.">
        <title>Comparative genomic analysis of thermophilic fungi reveals convergent evolutionary adaptations and gene losses.</title>
        <authorList>
            <person name="Steindorff A.S."/>
            <person name="Aguilar-Pontes M.V."/>
            <person name="Robinson A.J."/>
            <person name="Andreopoulos B."/>
            <person name="LaButti K."/>
            <person name="Kuo A."/>
            <person name="Mondo S."/>
            <person name="Riley R."/>
            <person name="Otillar R."/>
            <person name="Haridas S."/>
            <person name="Lipzen A."/>
            <person name="Grimwood J."/>
            <person name="Schmutz J."/>
            <person name="Clum A."/>
            <person name="Reid I.D."/>
            <person name="Moisan M.C."/>
            <person name="Butler G."/>
            <person name="Nguyen T.T.M."/>
            <person name="Dewar K."/>
            <person name="Conant G."/>
            <person name="Drula E."/>
            <person name="Henrissat B."/>
            <person name="Hansel C."/>
            <person name="Singer S."/>
            <person name="Hutchinson M.I."/>
            <person name="de Vries R.P."/>
            <person name="Natvig D.O."/>
            <person name="Powell A.J."/>
            <person name="Tsang A."/>
            <person name="Grigoriev I.V."/>
        </authorList>
    </citation>
    <scope>NUCLEOTIDE SEQUENCE [LARGE SCALE GENOMIC DNA]</scope>
    <source>
        <strain evidence="3 4">CBS 620.91</strain>
    </source>
</reference>
<dbReference type="InterPro" id="IPR052953">
    <property type="entry name" value="Ser-rich/MCO-related"/>
</dbReference>
<feature type="chain" id="PRO_5045084227" description="Cupredoxin" evidence="2">
    <location>
        <begin position="19"/>
        <end position="679"/>
    </location>
</feature>
<dbReference type="Gene3D" id="2.60.40.420">
    <property type="entry name" value="Cupredoxins - blue copper proteins"/>
    <property type="match status" value="2"/>
</dbReference>
<dbReference type="CDD" id="cd00920">
    <property type="entry name" value="Cupredoxin"/>
    <property type="match status" value="2"/>
</dbReference>
<keyword evidence="4" id="KW-1185">Reference proteome</keyword>
<organism evidence="3 4">
    <name type="scientific">Humicola insolens</name>
    <name type="common">Soft-rot fungus</name>
    <dbReference type="NCBI Taxonomy" id="85995"/>
    <lineage>
        <taxon>Eukaryota</taxon>
        <taxon>Fungi</taxon>
        <taxon>Dikarya</taxon>
        <taxon>Ascomycota</taxon>
        <taxon>Pezizomycotina</taxon>
        <taxon>Sordariomycetes</taxon>
        <taxon>Sordariomycetidae</taxon>
        <taxon>Sordariales</taxon>
        <taxon>Chaetomiaceae</taxon>
        <taxon>Mycothermus</taxon>
    </lineage>
</organism>
<feature type="region of interest" description="Disordered" evidence="1">
    <location>
        <begin position="309"/>
        <end position="356"/>
    </location>
</feature>
<evidence type="ECO:0000313" key="4">
    <source>
        <dbReference type="Proteomes" id="UP001583172"/>
    </source>
</evidence>
<feature type="compositionally biased region" description="Low complexity" evidence="1">
    <location>
        <begin position="309"/>
        <end position="351"/>
    </location>
</feature>